<evidence type="ECO:0000313" key="3">
    <source>
        <dbReference type="Proteomes" id="UP000042527"/>
    </source>
</evidence>
<proteinExistence type="predicted"/>
<name>A0A0B7GTC9_TREPH</name>
<dbReference type="EMBL" id="CDNC01000013">
    <property type="protein sequence ID" value="CEM61743.1"/>
    <property type="molecule type" value="Genomic_DNA"/>
</dbReference>
<feature type="compositionally biased region" description="Basic residues" evidence="1">
    <location>
        <begin position="18"/>
        <end position="32"/>
    </location>
</feature>
<evidence type="ECO:0000313" key="2">
    <source>
        <dbReference type="EMBL" id="CEM61743.1"/>
    </source>
</evidence>
<evidence type="ECO:0000256" key="1">
    <source>
        <dbReference type="SAM" id="MobiDB-lite"/>
    </source>
</evidence>
<feature type="compositionally biased region" description="Polar residues" evidence="1">
    <location>
        <begin position="87"/>
        <end position="99"/>
    </location>
</feature>
<sequence length="131" mass="14834">MHRRCGHCAEPANSGVPHRARNPVRGFPRSKKNGATVHLCRKKVYPVGYLSRNICGLNRRPANYAEASSYARRRKDTVAAGARKNQNKSAITKTPAVSKSNPRILKTPYYKKEFDTTVSFCHPWQNETCEF</sequence>
<reference evidence="3" key="1">
    <citation type="submission" date="2015-01" db="EMBL/GenBank/DDBJ databases">
        <authorList>
            <person name="Manzoor Shahid"/>
            <person name="Zubair Saima"/>
        </authorList>
    </citation>
    <scope>NUCLEOTIDE SEQUENCE [LARGE SCALE GENOMIC DNA]</scope>
    <source>
        <strain evidence="3">V1</strain>
    </source>
</reference>
<accession>A0A0B7GTC9</accession>
<feature type="region of interest" description="Disordered" evidence="1">
    <location>
        <begin position="1"/>
        <end position="32"/>
    </location>
</feature>
<organism evidence="2 3">
    <name type="scientific">Treponema phagedenis</name>
    <dbReference type="NCBI Taxonomy" id="162"/>
    <lineage>
        <taxon>Bacteria</taxon>
        <taxon>Pseudomonadati</taxon>
        <taxon>Spirochaetota</taxon>
        <taxon>Spirochaetia</taxon>
        <taxon>Spirochaetales</taxon>
        <taxon>Treponemataceae</taxon>
        <taxon>Treponema</taxon>
    </lineage>
</organism>
<keyword evidence="3" id="KW-1185">Reference proteome</keyword>
<feature type="region of interest" description="Disordered" evidence="1">
    <location>
        <begin position="77"/>
        <end position="99"/>
    </location>
</feature>
<protein>
    <submittedName>
        <fullName evidence="2">Uncharacterized protein</fullName>
    </submittedName>
</protein>
<dbReference type="AlphaFoldDB" id="A0A0B7GTC9"/>
<dbReference type="Proteomes" id="UP000042527">
    <property type="component" value="Unassembled WGS sequence"/>
</dbReference>
<gene>
    <name evidence="2" type="ORF">TPHV1_200033</name>
</gene>